<evidence type="ECO:0000313" key="4">
    <source>
        <dbReference type="Proteomes" id="UP000789508"/>
    </source>
</evidence>
<feature type="compositionally biased region" description="Polar residues" evidence="1">
    <location>
        <begin position="9"/>
        <end position="20"/>
    </location>
</feature>
<name>A0A9N9NBT4_9GLOM</name>
<evidence type="ECO:0000313" key="3">
    <source>
        <dbReference type="EMBL" id="CAG8719363.1"/>
    </source>
</evidence>
<keyword evidence="4" id="KW-1185">Reference proteome</keyword>
<dbReference type="GO" id="GO:0006508">
    <property type="term" value="P:proteolysis"/>
    <property type="evidence" value="ECO:0007669"/>
    <property type="project" value="InterPro"/>
</dbReference>
<dbReference type="Gene3D" id="3.30.230.10">
    <property type="match status" value="1"/>
</dbReference>
<accession>A0A9N9NBT4</accession>
<dbReference type="InterPro" id="IPR020568">
    <property type="entry name" value="Ribosomal_Su5_D2-typ_SF"/>
</dbReference>
<organism evidence="3 4">
    <name type="scientific">Ambispora leptoticha</name>
    <dbReference type="NCBI Taxonomy" id="144679"/>
    <lineage>
        <taxon>Eukaryota</taxon>
        <taxon>Fungi</taxon>
        <taxon>Fungi incertae sedis</taxon>
        <taxon>Mucoromycota</taxon>
        <taxon>Glomeromycotina</taxon>
        <taxon>Glomeromycetes</taxon>
        <taxon>Archaeosporales</taxon>
        <taxon>Ambisporaceae</taxon>
        <taxon>Ambispora</taxon>
    </lineage>
</organism>
<dbReference type="GO" id="GO:0004252">
    <property type="term" value="F:serine-type endopeptidase activity"/>
    <property type="evidence" value="ECO:0007669"/>
    <property type="project" value="InterPro"/>
</dbReference>
<feature type="region of interest" description="Disordered" evidence="1">
    <location>
        <begin position="323"/>
        <end position="352"/>
    </location>
</feature>
<dbReference type="Proteomes" id="UP000789508">
    <property type="component" value="Unassembled WGS sequence"/>
</dbReference>
<dbReference type="GO" id="GO:0004176">
    <property type="term" value="F:ATP-dependent peptidase activity"/>
    <property type="evidence" value="ECO:0007669"/>
    <property type="project" value="InterPro"/>
</dbReference>
<sequence>KKENKPDPSQENNLGEQQRQQVREAASQLVGNILDNQNNFNQLTTNPDGTRRNIDDVEEIFLSSSLNQSPQSPSTPAPTQITGSLPPIVVEQSWYELRVFIIACLQNPNQSILENVRLRIKKEYLKVIQELKTVKELFEKYNQIRTNLVINKVDRSKELIAKEPAQQDSVRKLINGLLQEQQQELGKIQSYDIYILRVASSHYGAGPSSGVAHYLALYSALNKIPLPKNLASTATIKGAKVGGIGGLKNKIQGSLKKGIDTFILSETNKRDEKYEEQSFEHIPPDIQNKIKEVHFISQVNQIKIALNEILNGTIKDKVHVCGKSEIPEKKPEEDKEPRGPPNKEPQKEPSITSEQLLKVVNSVLSLQKEYQEKIANLSNQRTPNQGKKLRKFTACSDGKILKEEEVEEDDKMICEVCRQQFEDVKKGEAKVTEEKMRNEDPTDPKPEEVEQKKKQLYQQYE</sequence>
<reference evidence="3" key="1">
    <citation type="submission" date="2021-06" db="EMBL/GenBank/DDBJ databases">
        <authorList>
            <person name="Kallberg Y."/>
            <person name="Tangrot J."/>
            <person name="Rosling A."/>
        </authorList>
    </citation>
    <scope>NUCLEOTIDE SEQUENCE</scope>
    <source>
        <strain evidence="3">FL130A</strain>
    </source>
</reference>
<protein>
    <submittedName>
        <fullName evidence="3">6771_t:CDS:1</fullName>
    </submittedName>
</protein>
<gene>
    <name evidence="3" type="ORF">ALEPTO_LOCUS12208</name>
</gene>
<feature type="compositionally biased region" description="Basic and acidic residues" evidence="1">
    <location>
        <begin position="427"/>
        <end position="453"/>
    </location>
</feature>
<dbReference type="EMBL" id="CAJVPS010025581">
    <property type="protein sequence ID" value="CAG8719363.1"/>
    <property type="molecule type" value="Genomic_DNA"/>
</dbReference>
<evidence type="ECO:0000256" key="1">
    <source>
        <dbReference type="SAM" id="MobiDB-lite"/>
    </source>
</evidence>
<dbReference type="SUPFAM" id="SSF54211">
    <property type="entry name" value="Ribosomal protein S5 domain 2-like"/>
    <property type="match status" value="1"/>
</dbReference>
<feature type="non-terminal residue" evidence="3">
    <location>
        <position position="461"/>
    </location>
</feature>
<feature type="compositionally biased region" description="Basic and acidic residues" evidence="1">
    <location>
        <begin position="325"/>
        <end position="338"/>
    </location>
</feature>
<dbReference type="OrthoDB" id="2445307at2759"/>
<feature type="non-terminal residue" evidence="3">
    <location>
        <position position="1"/>
    </location>
</feature>
<feature type="region of interest" description="Disordered" evidence="1">
    <location>
        <begin position="427"/>
        <end position="461"/>
    </location>
</feature>
<comment type="caution">
    <text evidence="3">The sequence shown here is derived from an EMBL/GenBank/DDBJ whole genome shotgun (WGS) entry which is preliminary data.</text>
</comment>
<dbReference type="InterPro" id="IPR014721">
    <property type="entry name" value="Ribsml_uS5_D2-typ_fold_subgr"/>
</dbReference>
<feature type="region of interest" description="Disordered" evidence="1">
    <location>
        <begin position="1"/>
        <end position="22"/>
    </location>
</feature>
<feature type="domain" description="Lon proteolytic" evidence="2">
    <location>
        <begin position="184"/>
        <end position="302"/>
    </location>
</feature>
<dbReference type="AlphaFoldDB" id="A0A9N9NBT4"/>
<dbReference type="Pfam" id="PF05362">
    <property type="entry name" value="Lon_C"/>
    <property type="match status" value="1"/>
</dbReference>
<dbReference type="InterPro" id="IPR008269">
    <property type="entry name" value="Lon_proteolytic"/>
</dbReference>
<proteinExistence type="predicted"/>
<evidence type="ECO:0000259" key="2">
    <source>
        <dbReference type="Pfam" id="PF05362"/>
    </source>
</evidence>